<evidence type="ECO:0000256" key="3">
    <source>
        <dbReference type="ARBA" id="ARBA00022741"/>
    </source>
</evidence>
<dbReference type="CDD" id="cd24029">
    <property type="entry name" value="ASKHA_NBD_HSP70_DnaK_HscA_HscC"/>
    <property type="match status" value="1"/>
</dbReference>
<dbReference type="PROSITE" id="PS01036">
    <property type="entry name" value="HSP70_3"/>
    <property type="match status" value="1"/>
</dbReference>
<dbReference type="Gene3D" id="2.60.34.10">
    <property type="entry name" value="Substrate Binding Domain Of DNAk, Chain A, domain 1"/>
    <property type="match status" value="1"/>
</dbReference>
<evidence type="ECO:0000256" key="7">
    <source>
        <dbReference type="SAM" id="MobiDB-lite"/>
    </source>
</evidence>
<dbReference type="Proteomes" id="UP001610818">
    <property type="component" value="Unassembled WGS sequence"/>
</dbReference>
<feature type="region of interest" description="Disordered" evidence="7">
    <location>
        <begin position="816"/>
        <end position="838"/>
    </location>
</feature>
<keyword evidence="5" id="KW-0346">Stress response</keyword>
<comment type="similarity">
    <text evidence="1">Belongs to the heat shock protein 70 family.</text>
</comment>
<dbReference type="PRINTS" id="PR00301">
    <property type="entry name" value="HEATSHOCK70"/>
</dbReference>
<proteinExistence type="inferred from homology"/>
<dbReference type="InterPro" id="IPR018181">
    <property type="entry name" value="Heat_shock_70_CS"/>
</dbReference>
<keyword evidence="9" id="KW-1185">Reference proteome</keyword>
<organism evidence="8 9">
    <name type="scientific">Streptomyces longisporoflavus</name>
    <dbReference type="NCBI Taxonomy" id="28044"/>
    <lineage>
        <taxon>Bacteria</taxon>
        <taxon>Bacillati</taxon>
        <taxon>Actinomycetota</taxon>
        <taxon>Actinomycetes</taxon>
        <taxon>Kitasatosporales</taxon>
        <taxon>Streptomycetaceae</taxon>
        <taxon>Streptomyces</taxon>
    </lineage>
</organism>
<dbReference type="PANTHER" id="PTHR19375">
    <property type="entry name" value="HEAT SHOCK PROTEIN 70KDA"/>
    <property type="match status" value="1"/>
</dbReference>
<dbReference type="Pfam" id="PF00012">
    <property type="entry name" value="HSP70"/>
    <property type="match status" value="1"/>
</dbReference>
<protein>
    <submittedName>
        <fullName evidence="8">Hsp70 family protein</fullName>
    </submittedName>
</protein>
<dbReference type="PROSITE" id="PS00329">
    <property type="entry name" value="HSP70_2"/>
    <property type="match status" value="1"/>
</dbReference>
<evidence type="ECO:0000313" key="9">
    <source>
        <dbReference type="Proteomes" id="UP001610818"/>
    </source>
</evidence>
<comment type="caution">
    <text evidence="8">The sequence shown here is derived from an EMBL/GenBank/DDBJ whole genome shotgun (WGS) entry which is preliminary data.</text>
</comment>
<accession>A0ABW7QEV5</accession>
<keyword evidence="3" id="KW-0547">Nucleotide-binding</keyword>
<evidence type="ECO:0000256" key="4">
    <source>
        <dbReference type="ARBA" id="ARBA00022840"/>
    </source>
</evidence>
<name>A0ABW7QEV5_9ACTN</name>
<keyword evidence="6" id="KW-0143">Chaperone</keyword>
<dbReference type="PROSITE" id="PS00297">
    <property type="entry name" value="HSP70_1"/>
    <property type="match status" value="1"/>
</dbReference>
<dbReference type="InterPro" id="IPR029047">
    <property type="entry name" value="HSP70_peptide-bd_sf"/>
</dbReference>
<evidence type="ECO:0000256" key="6">
    <source>
        <dbReference type="ARBA" id="ARBA00023186"/>
    </source>
</evidence>
<dbReference type="RefSeq" id="WP_397706741.1">
    <property type="nucleotide sequence ID" value="NZ_JBIRGN010000001.1"/>
</dbReference>
<evidence type="ECO:0000313" key="8">
    <source>
        <dbReference type="EMBL" id="MFH8543473.1"/>
    </source>
</evidence>
<sequence>MPYRTLGIDLGTTNSVTVWMDGGVPVLLPNRHGEQATVSAVGVDADGSLLVGSEALGVRDQLPGSVITEVKRLIGRRHADDDVQRLLDERPADAPPVRESMDGGVELRLGTHWLTPVQISAILLRRLRTDAENTAGEPFRRAVITVPAYFTEPQYAAVQEAGELAGFTVLRTLPEPTAAAHAFGVERLVQDDDDMCSVLVYDLGGGTFDVSLLITGPGYFEVFGLGGDKALGGADFDSALYRMLTEKRLGDRDLSGTGDAARIRAAAERTKIELSDVPVSEIILAPLGKNGGSWTGKVTRADFEELISADITRTLELTRGVLRETSRTPDDIDKVLLVGGSTRIPLVRRLLCELFGEEKVSSGTDPMAAVALGAGIEAGLVSTLACPSGPCLTTEIPLTENACPDCDTSLLGTATIDCPDCHVPAAEGTTSCPACAADLSGLRAAAPVAARAECPHCGCRQNSTSSTVCQDCDQPLDAGGLKCPQCGMVNATGLTACSGCGALFHTDQPEQVTAQNLGLALDDGTVAVVFPAGTTYPTDWRNIEDLQVRRDDATALTFRFVEGPHVKSQARNEFCGQHTHPLGTDIGSGGVERLVLRVKIDGNRTMHLAYRVGEGKEEGARLRRSAVADGIGRDAARLLDEVSTHVAHFGDELTAAEHDVFAELTEQLGTTMRGEPLGRSLDGFLDEARDTVETCRNARSWTANASIGARRGRELGMVRLPGELADAHHALDAARERMNLPAMRTATENARSLWRQIDTVTWRSMLAAHNAEHGRFRESVRRSVLTAWDELRAATSRGDYAAQDALHVKLNDLAGHSQAPAPTARKHRDSAQVFPERR</sequence>
<keyword evidence="4" id="KW-0067">ATP-binding</keyword>
<dbReference type="InterPro" id="IPR013126">
    <property type="entry name" value="Hsp_70_fam"/>
</dbReference>
<reference evidence="8 9" key="1">
    <citation type="submission" date="2024-10" db="EMBL/GenBank/DDBJ databases">
        <title>The Natural Products Discovery Center: Release of the First 8490 Sequenced Strains for Exploring Actinobacteria Biosynthetic Diversity.</title>
        <authorList>
            <person name="Kalkreuter E."/>
            <person name="Kautsar S.A."/>
            <person name="Yang D."/>
            <person name="Bader C.D."/>
            <person name="Teijaro C.N."/>
            <person name="Fluegel L."/>
            <person name="Davis C.M."/>
            <person name="Simpson J.R."/>
            <person name="Lauterbach L."/>
            <person name="Steele A.D."/>
            <person name="Gui C."/>
            <person name="Meng S."/>
            <person name="Li G."/>
            <person name="Viehrig K."/>
            <person name="Ye F."/>
            <person name="Su P."/>
            <person name="Kiefer A.F."/>
            <person name="Nichols A."/>
            <person name="Cepeda A.J."/>
            <person name="Yan W."/>
            <person name="Fan B."/>
            <person name="Jiang Y."/>
            <person name="Adhikari A."/>
            <person name="Zheng C.-J."/>
            <person name="Schuster L."/>
            <person name="Cowan T.M."/>
            <person name="Smanski M.J."/>
            <person name="Chevrette M.G."/>
            <person name="De Carvalho L.P.S."/>
            <person name="Shen B."/>
        </authorList>
    </citation>
    <scope>NUCLEOTIDE SEQUENCE [LARGE SCALE GENOMIC DNA]</scope>
    <source>
        <strain evidence="8 9">NPDC017990</strain>
    </source>
</reference>
<dbReference type="EMBL" id="JBIRGQ010000001">
    <property type="protein sequence ID" value="MFH8543473.1"/>
    <property type="molecule type" value="Genomic_DNA"/>
</dbReference>
<dbReference type="InterPro" id="IPR043129">
    <property type="entry name" value="ATPase_NBD"/>
</dbReference>
<keyword evidence="2" id="KW-0597">Phosphoprotein</keyword>
<evidence type="ECO:0000256" key="5">
    <source>
        <dbReference type="ARBA" id="ARBA00023016"/>
    </source>
</evidence>
<gene>
    <name evidence="8" type="ORF">ACH4F9_00505</name>
</gene>
<evidence type="ECO:0000256" key="2">
    <source>
        <dbReference type="ARBA" id="ARBA00022553"/>
    </source>
</evidence>
<dbReference type="Gene3D" id="3.30.420.40">
    <property type="match status" value="2"/>
</dbReference>
<dbReference type="Gene3D" id="3.90.640.10">
    <property type="entry name" value="Actin, Chain A, domain 4"/>
    <property type="match status" value="1"/>
</dbReference>
<evidence type="ECO:0000256" key="1">
    <source>
        <dbReference type="ARBA" id="ARBA00007381"/>
    </source>
</evidence>
<dbReference type="SUPFAM" id="SSF48695">
    <property type="entry name" value="Multiheme cytochromes"/>
    <property type="match status" value="1"/>
</dbReference>
<dbReference type="SUPFAM" id="SSF53067">
    <property type="entry name" value="Actin-like ATPase domain"/>
    <property type="match status" value="2"/>
</dbReference>
<dbReference type="InterPro" id="IPR036280">
    <property type="entry name" value="Multihaem_cyt_sf"/>
</dbReference>